<keyword evidence="16" id="KW-0325">Glycoprotein</keyword>
<comment type="similarity">
    <text evidence="4">Belongs to the AB hydrolase superfamily. Lipase family.</text>
</comment>
<evidence type="ECO:0000313" key="22">
    <source>
        <dbReference type="Proteomes" id="UP000807716"/>
    </source>
</evidence>
<dbReference type="PANTHER" id="PTHR47175">
    <property type="entry name" value="LIPASE ATG15-RELATED"/>
    <property type="match status" value="1"/>
</dbReference>
<comment type="caution">
    <text evidence="21">The sequence shown here is derived from an EMBL/GenBank/DDBJ whole genome shotgun (WGS) entry which is preliminary data.</text>
</comment>
<dbReference type="Proteomes" id="UP000807716">
    <property type="component" value="Unassembled WGS sequence"/>
</dbReference>
<keyword evidence="11" id="KW-0735">Signal-anchor</keyword>
<feature type="domain" description="Fungal lipase-type" evidence="20">
    <location>
        <begin position="237"/>
        <end position="268"/>
    </location>
</feature>
<dbReference type="AlphaFoldDB" id="A0A9P6UDB9"/>
<keyword evidence="12" id="KW-1133">Transmembrane helix</keyword>
<evidence type="ECO:0000256" key="4">
    <source>
        <dbReference type="ARBA" id="ARBA00010701"/>
    </source>
</evidence>
<evidence type="ECO:0000256" key="15">
    <source>
        <dbReference type="ARBA" id="ARBA00023136"/>
    </source>
</evidence>
<keyword evidence="9" id="KW-0378">Hydrolase</keyword>
<feature type="region of interest" description="Disordered" evidence="19">
    <location>
        <begin position="1"/>
        <end position="26"/>
    </location>
</feature>
<evidence type="ECO:0000256" key="9">
    <source>
        <dbReference type="ARBA" id="ARBA00022801"/>
    </source>
</evidence>
<comment type="subunit">
    <text evidence="5">Binds to both phosphatidylinositol (PI) and phosphatidylinositol 3,5-bisphosphate (PIP2).</text>
</comment>
<gene>
    <name evidence="21" type="primary">ATG15_2</name>
    <name evidence="21" type="ORF">DFQ27_004284</name>
</gene>
<evidence type="ECO:0000256" key="16">
    <source>
        <dbReference type="ARBA" id="ARBA00023180"/>
    </source>
</evidence>
<evidence type="ECO:0000256" key="13">
    <source>
        <dbReference type="ARBA" id="ARBA00023006"/>
    </source>
</evidence>
<evidence type="ECO:0000256" key="14">
    <source>
        <dbReference type="ARBA" id="ARBA00023098"/>
    </source>
</evidence>
<dbReference type="GO" id="GO:0034496">
    <property type="term" value="P:multivesicular body membrane disassembly"/>
    <property type="evidence" value="ECO:0007669"/>
    <property type="project" value="TreeGrafter"/>
</dbReference>
<dbReference type="GO" id="GO:0004806">
    <property type="term" value="F:triacylglycerol lipase activity"/>
    <property type="evidence" value="ECO:0007669"/>
    <property type="project" value="UniProtKB-EC"/>
</dbReference>
<evidence type="ECO:0000256" key="3">
    <source>
        <dbReference type="ARBA" id="ARBA00004343"/>
    </source>
</evidence>
<evidence type="ECO:0000256" key="17">
    <source>
        <dbReference type="ARBA" id="ARBA00024663"/>
    </source>
</evidence>
<evidence type="ECO:0000256" key="11">
    <source>
        <dbReference type="ARBA" id="ARBA00022968"/>
    </source>
</evidence>
<dbReference type="GO" id="GO:0004620">
    <property type="term" value="F:phospholipase activity"/>
    <property type="evidence" value="ECO:0007669"/>
    <property type="project" value="TreeGrafter"/>
</dbReference>
<dbReference type="OrthoDB" id="58570at2759"/>
<evidence type="ECO:0000256" key="12">
    <source>
        <dbReference type="ARBA" id="ARBA00022989"/>
    </source>
</evidence>
<comment type="function">
    <text evidence="17">Lipase which is essential for lysis of subvacuolar cytoplasm to vacuole targeted bodies and intravacuolar autophagic bodies. Involved in the lysis of intravacuolar multivesicular body (MVB) vesicles. The intravacuolar membrane disintegration by ATG15 is critical to life span extension.</text>
</comment>
<evidence type="ECO:0000256" key="10">
    <source>
        <dbReference type="ARBA" id="ARBA00022963"/>
    </source>
</evidence>
<name>A0A9P6UDB9_9FUNG</name>
<keyword evidence="10" id="KW-0442">Lipid degradation</keyword>
<dbReference type="InterPro" id="IPR029058">
    <property type="entry name" value="AB_hydrolase_fold"/>
</dbReference>
<evidence type="ECO:0000256" key="6">
    <source>
        <dbReference type="ARBA" id="ARBA00013279"/>
    </source>
</evidence>
<evidence type="ECO:0000256" key="1">
    <source>
        <dbReference type="ARBA" id="ARBA00001024"/>
    </source>
</evidence>
<evidence type="ECO:0000313" key="21">
    <source>
        <dbReference type="EMBL" id="KAG0270572.1"/>
    </source>
</evidence>
<evidence type="ECO:0000256" key="8">
    <source>
        <dbReference type="ARBA" id="ARBA00022753"/>
    </source>
</evidence>
<keyword evidence="7" id="KW-0812">Transmembrane</keyword>
<evidence type="ECO:0000256" key="5">
    <source>
        <dbReference type="ARBA" id="ARBA00011137"/>
    </source>
</evidence>
<dbReference type="InterPro" id="IPR002921">
    <property type="entry name" value="Fungal_lipase-type"/>
</dbReference>
<organism evidence="21 22">
    <name type="scientific">Actinomortierella ambigua</name>
    <dbReference type="NCBI Taxonomy" id="1343610"/>
    <lineage>
        <taxon>Eukaryota</taxon>
        <taxon>Fungi</taxon>
        <taxon>Fungi incertae sedis</taxon>
        <taxon>Mucoromycota</taxon>
        <taxon>Mortierellomycotina</taxon>
        <taxon>Mortierellomycetes</taxon>
        <taxon>Mortierellales</taxon>
        <taxon>Mortierellaceae</taxon>
        <taxon>Actinomortierella</taxon>
    </lineage>
</organism>
<dbReference type="EC" id="3.1.1.3" evidence="6"/>
<dbReference type="GO" id="GO:0032585">
    <property type="term" value="C:multivesicular body membrane"/>
    <property type="evidence" value="ECO:0007669"/>
    <property type="project" value="UniProtKB-SubCell"/>
</dbReference>
<evidence type="ECO:0000259" key="20">
    <source>
        <dbReference type="Pfam" id="PF01764"/>
    </source>
</evidence>
<keyword evidence="14" id="KW-0443">Lipid metabolism</keyword>
<sequence>MPWLRNPSSQQPAPPNPPPRPPRPTRYRQTFQLAHVFAHGAPGSKYHRVFRHLAVDARVRQEMAHARTAWIRQQEMEMAKAYRGPQDITGPRPRPRPLQRLWDTPTDHNGWEYGAQAVEVDPASIDPTTNATITPMSKLATFPWPWPRMPDVKDHETVKSLARMALDCYVDPARQGWVDIGDPWDVGMDIGWMETGLRGYVFESEDKETVIVGIKGTSLKLFGTGGGPTGNNDKMNRVMDAIQRTFPKAKNIWLTGHSLGGSVASMLGITRDLPVVAFQAPGDRLYGERTQLVKPGLTPSQLAKYPVWHIGPTADPIYMGTCNGPTSTCYTAGYAMESRCHLGKVCRYDTVGELGWHQGIQHHTILAFIDVVDKWQNLTKGRETVPPCEAQGECEDCTQWEYV</sequence>
<keyword evidence="8" id="KW-0967">Endosome</keyword>
<dbReference type="SUPFAM" id="SSF53474">
    <property type="entry name" value="alpha/beta-Hydrolases"/>
    <property type="match status" value="1"/>
</dbReference>
<dbReference type="Pfam" id="PF01764">
    <property type="entry name" value="Lipase_3"/>
    <property type="match status" value="1"/>
</dbReference>
<dbReference type="EMBL" id="JAAAJB010000003">
    <property type="protein sequence ID" value="KAG0270572.1"/>
    <property type="molecule type" value="Genomic_DNA"/>
</dbReference>
<dbReference type="PANTHER" id="PTHR47175:SF2">
    <property type="entry name" value="LIPASE ATG15-RELATED"/>
    <property type="match status" value="1"/>
</dbReference>
<protein>
    <recommendedName>
        <fullName evidence="6">triacylglycerol lipase</fullName>
        <ecNumber evidence="6">3.1.1.3</ecNumber>
    </recommendedName>
    <alternativeName>
        <fullName evidence="18">Autophagy-related protein 15</fullName>
    </alternativeName>
</protein>
<reference evidence="21" key="1">
    <citation type="journal article" date="2020" name="Fungal Divers.">
        <title>Resolving the Mortierellaceae phylogeny through synthesis of multi-gene phylogenetics and phylogenomics.</title>
        <authorList>
            <person name="Vandepol N."/>
            <person name="Liber J."/>
            <person name="Desiro A."/>
            <person name="Na H."/>
            <person name="Kennedy M."/>
            <person name="Barry K."/>
            <person name="Grigoriev I.V."/>
            <person name="Miller A.N."/>
            <person name="O'Donnell K."/>
            <person name="Stajich J.E."/>
            <person name="Bonito G."/>
        </authorList>
    </citation>
    <scope>NUCLEOTIDE SEQUENCE</scope>
    <source>
        <strain evidence="21">BC1065</strain>
    </source>
</reference>
<keyword evidence="22" id="KW-1185">Reference proteome</keyword>
<evidence type="ECO:0000256" key="2">
    <source>
        <dbReference type="ARBA" id="ARBA00004270"/>
    </source>
</evidence>
<proteinExistence type="inferred from homology"/>
<dbReference type="Gene3D" id="3.40.50.1820">
    <property type="entry name" value="alpha/beta hydrolase"/>
    <property type="match status" value="1"/>
</dbReference>
<keyword evidence="13" id="KW-0072">Autophagy</keyword>
<dbReference type="GO" id="GO:0006660">
    <property type="term" value="P:phosphatidylserine catabolic process"/>
    <property type="evidence" value="ECO:0007669"/>
    <property type="project" value="TreeGrafter"/>
</dbReference>
<feature type="compositionally biased region" description="Pro residues" evidence="19">
    <location>
        <begin position="12"/>
        <end position="24"/>
    </location>
</feature>
<feature type="compositionally biased region" description="Low complexity" evidence="19">
    <location>
        <begin position="1"/>
        <end position="11"/>
    </location>
</feature>
<keyword evidence="15" id="KW-0472">Membrane</keyword>
<dbReference type="GO" id="GO:0046461">
    <property type="term" value="P:neutral lipid catabolic process"/>
    <property type="evidence" value="ECO:0007669"/>
    <property type="project" value="TreeGrafter"/>
</dbReference>
<dbReference type="GO" id="GO:0034727">
    <property type="term" value="P:piecemeal microautophagy of the nucleus"/>
    <property type="evidence" value="ECO:0007669"/>
    <property type="project" value="TreeGrafter"/>
</dbReference>
<evidence type="ECO:0000256" key="18">
    <source>
        <dbReference type="ARBA" id="ARBA00029828"/>
    </source>
</evidence>
<accession>A0A9P6UDB9</accession>
<dbReference type="GO" id="GO:0005775">
    <property type="term" value="C:vacuolar lumen"/>
    <property type="evidence" value="ECO:0007669"/>
    <property type="project" value="TreeGrafter"/>
</dbReference>
<evidence type="ECO:0000256" key="7">
    <source>
        <dbReference type="ARBA" id="ARBA00022692"/>
    </source>
</evidence>
<dbReference type="InterPro" id="IPR050805">
    <property type="entry name" value="ATG15_Lipase"/>
</dbReference>
<evidence type="ECO:0000256" key="19">
    <source>
        <dbReference type="SAM" id="MobiDB-lite"/>
    </source>
</evidence>
<comment type="catalytic activity">
    <reaction evidence="1">
        <text>a triacylglycerol + H2O = a diacylglycerol + a fatty acid + H(+)</text>
        <dbReference type="Rhea" id="RHEA:12044"/>
        <dbReference type="ChEBI" id="CHEBI:15377"/>
        <dbReference type="ChEBI" id="CHEBI:15378"/>
        <dbReference type="ChEBI" id="CHEBI:17855"/>
        <dbReference type="ChEBI" id="CHEBI:18035"/>
        <dbReference type="ChEBI" id="CHEBI:28868"/>
        <dbReference type="EC" id="3.1.1.3"/>
    </reaction>
</comment>
<comment type="subcellular location">
    <subcellularLocation>
        <location evidence="3">Endosome</location>
        <location evidence="3">Multivesicular body membrane</location>
        <topology evidence="3">Single-pass type II membrane protein</topology>
    </subcellularLocation>
    <subcellularLocation>
        <location evidence="2">Prevacuolar compartment membrane</location>
        <topology evidence="2">Single-pass type II membrane protein</topology>
    </subcellularLocation>
</comment>